<organism evidence="6 7">
    <name type="scientific">Simiduia curdlanivorans</name>
    <dbReference type="NCBI Taxonomy" id="1492769"/>
    <lineage>
        <taxon>Bacteria</taxon>
        <taxon>Pseudomonadati</taxon>
        <taxon>Pseudomonadota</taxon>
        <taxon>Gammaproteobacteria</taxon>
        <taxon>Cellvibrionales</taxon>
        <taxon>Cellvibrionaceae</taxon>
        <taxon>Simiduia</taxon>
    </lineage>
</organism>
<dbReference type="InterPro" id="IPR018060">
    <property type="entry name" value="HTH_AraC"/>
</dbReference>
<name>A0ABV8V2U1_9GAMM</name>
<keyword evidence="2" id="KW-0238">DNA-binding</keyword>
<dbReference type="Proteomes" id="UP001595840">
    <property type="component" value="Unassembled WGS sequence"/>
</dbReference>
<gene>
    <name evidence="6" type="ORF">ACFOX3_03175</name>
</gene>
<keyword evidence="4" id="KW-1133">Transmembrane helix</keyword>
<feature type="transmembrane region" description="Helical" evidence="4">
    <location>
        <begin position="156"/>
        <end position="175"/>
    </location>
</feature>
<sequence length="381" mass="43286">MALEASPLLFNTNDLTLVVAVVQYLVLAILVVSATGEQRRASWLLAGILTINAAIALDTLLVWSDTLRHLMLQQWPSGLLIGSLGYWLQGPLLHFYTRALLFRESKFTWLDSGHLLPLCFAAIGLMLGYSLRSSEVQWRLMSGTEFLYGEWMKWNIYLRNASILIYGAWCFRTILNYRRRVKDRFSDASDRQHHWLWWFVGGFMALAAWALLIHAIGAYVDLALSDRLGIFTNYLNFLFVNSLVILSLRYARLINSVSDANLAGEAESINPEHIGRIERYMASNKPYLQHDLNLEQLAHGLSLPERSLSQALNRHFGKNFFEFINGYRLEAAKAMLASAEHQQMSILELLSESGFSSKSTFNAFFKQATGMTPTAYRKVNG</sequence>
<dbReference type="RefSeq" id="WP_290259970.1">
    <property type="nucleotide sequence ID" value="NZ_JAUFQG010000004.1"/>
</dbReference>
<evidence type="ECO:0000313" key="6">
    <source>
        <dbReference type="EMBL" id="MFC4361287.1"/>
    </source>
</evidence>
<dbReference type="PROSITE" id="PS00041">
    <property type="entry name" value="HTH_ARAC_FAMILY_1"/>
    <property type="match status" value="1"/>
</dbReference>
<reference evidence="7" key="1">
    <citation type="journal article" date="2019" name="Int. J. Syst. Evol. Microbiol.">
        <title>The Global Catalogue of Microorganisms (GCM) 10K type strain sequencing project: providing services to taxonomists for standard genome sequencing and annotation.</title>
        <authorList>
            <consortium name="The Broad Institute Genomics Platform"/>
            <consortium name="The Broad Institute Genome Sequencing Center for Infectious Disease"/>
            <person name="Wu L."/>
            <person name="Ma J."/>
        </authorList>
    </citation>
    <scope>NUCLEOTIDE SEQUENCE [LARGE SCALE GENOMIC DNA]</scope>
    <source>
        <strain evidence="7">CECT 8570</strain>
    </source>
</reference>
<feature type="transmembrane region" description="Helical" evidence="4">
    <location>
        <begin position="75"/>
        <end position="96"/>
    </location>
</feature>
<feature type="transmembrane region" description="Helical" evidence="4">
    <location>
        <begin position="15"/>
        <end position="36"/>
    </location>
</feature>
<comment type="caution">
    <text evidence="6">The sequence shown here is derived from an EMBL/GenBank/DDBJ whole genome shotgun (WGS) entry which is preliminary data.</text>
</comment>
<feature type="transmembrane region" description="Helical" evidence="4">
    <location>
        <begin position="108"/>
        <end position="131"/>
    </location>
</feature>
<evidence type="ECO:0000313" key="7">
    <source>
        <dbReference type="Proteomes" id="UP001595840"/>
    </source>
</evidence>
<keyword evidence="4" id="KW-0812">Transmembrane</keyword>
<protein>
    <submittedName>
        <fullName evidence="6">Helix-turn-helix domain-containing protein</fullName>
    </submittedName>
</protein>
<keyword evidence="1" id="KW-0805">Transcription regulation</keyword>
<keyword evidence="7" id="KW-1185">Reference proteome</keyword>
<feature type="domain" description="HTH araC/xylS-type" evidence="5">
    <location>
        <begin position="275"/>
        <end position="379"/>
    </location>
</feature>
<dbReference type="PANTHER" id="PTHR43280">
    <property type="entry name" value="ARAC-FAMILY TRANSCRIPTIONAL REGULATOR"/>
    <property type="match status" value="1"/>
</dbReference>
<keyword evidence="3" id="KW-0804">Transcription</keyword>
<dbReference type="EMBL" id="JBHSCX010000003">
    <property type="protein sequence ID" value="MFC4361287.1"/>
    <property type="molecule type" value="Genomic_DNA"/>
</dbReference>
<dbReference type="Pfam" id="PF12833">
    <property type="entry name" value="HTH_18"/>
    <property type="match status" value="1"/>
</dbReference>
<dbReference type="SUPFAM" id="SSF46689">
    <property type="entry name" value="Homeodomain-like"/>
    <property type="match status" value="1"/>
</dbReference>
<evidence type="ECO:0000256" key="1">
    <source>
        <dbReference type="ARBA" id="ARBA00023015"/>
    </source>
</evidence>
<feature type="transmembrane region" description="Helical" evidence="4">
    <location>
        <begin position="43"/>
        <end position="63"/>
    </location>
</feature>
<dbReference type="InterPro" id="IPR009057">
    <property type="entry name" value="Homeodomain-like_sf"/>
</dbReference>
<accession>A0ABV8V2U1</accession>
<evidence type="ECO:0000256" key="2">
    <source>
        <dbReference type="ARBA" id="ARBA00023125"/>
    </source>
</evidence>
<evidence type="ECO:0000256" key="3">
    <source>
        <dbReference type="ARBA" id="ARBA00023163"/>
    </source>
</evidence>
<proteinExistence type="predicted"/>
<feature type="transmembrane region" description="Helical" evidence="4">
    <location>
        <begin position="228"/>
        <end position="248"/>
    </location>
</feature>
<evidence type="ECO:0000259" key="5">
    <source>
        <dbReference type="PROSITE" id="PS01124"/>
    </source>
</evidence>
<feature type="transmembrane region" description="Helical" evidence="4">
    <location>
        <begin position="195"/>
        <end position="216"/>
    </location>
</feature>
<dbReference type="InterPro" id="IPR018062">
    <property type="entry name" value="HTH_AraC-typ_CS"/>
</dbReference>
<keyword evidence="4" id="KW-0472">Membrane</keyword>
<evidence type="ECO:0000256" key="4">
    <source>
        <dbReference type="SAM" id="Phobius"/>
    </source>
</evidence>
<dbReference type="PANTHER" id="PTHR43280:SF29">
    <property type="entry name" value="ARAC-FAMILY TRANSCRIPTIONAL REGULATOR"/>
    <property type="match status" value="1"/>
</dbReference>
<dbReference type="SMART" id="SM00342">
    <property type="entry name" value="HTH_ARAC"/>
    <property type="match status" value="1"/>
</dbReference>
<dbReference type="Gene3D" id="1.10.10.60">
    <property type="entry name" value="Homeodomain-like"/>
    <property type="match status" value="2"/>
</dbReference>
<dbReference type="PROSITE" id="PS01124">
    <property type="entry name" value="HTH_ARAC_FAMILY_2"/>
    <property type="match status" value="1"/>
</dbReference>